<gene>
    <name evidence="1" type="ORF">AVEN_56876_1</name>
</gene>
<sequence>MSQYLPYGGFKWIKEINVKDIPDNSKKGYILEVDLEYPRELHDYHTDLPLAPEKKIPDGSKQEKLLTTSYDKTNYVIHYKSLNQYLEMGLKLKK</sequence>
<protein>
    <submittedName>
        <fullName evidence="1">Uncharacterized protein</fullName>
    </submittedName>
</protein>
<keyword evidence="2" id="KW-1185">Reference proteome</keyword>
<name>A0A4Y2ESE2_ARAVE</name>
<dbReference type="Proteomes" id="UP000499080">
    <property type="component" value="Unassembled WGS sequence"/>
</dbReference>
<dbReference type="OrthoDB" id="6423448at2759"/>
<dbReference type="AlphaFoldDB" id="A0A4Y2ESE2"/>
<evidence type="ECO:0000313" key="2">
    <source>
        <dbReference type="Proteomes" id="UP000499080"/>
    </source>
</evidence>
<comment type="caution">
    <text evidence="1">The sequence shown here is derived from an EMBL/GenBank/DDBJ whole genome shotgun (WGS) entry which is preliminary data.</text>
</comment>
<dbReference type="EMBL" id="BGPR01000692">
    <property type="protein sequence ID" value="GBM31761.1"/>
    <property type="molecule type" value="Genomic_DNA"/>
</dbReference>
<proteinExistence type="predicted"/>
<reference evidence="1 2" key="1">
    <citation type="journal article" date="2019" name="Sci. Rep.">
        <title>Orb-weaving spider Araneus ventricosus genome elucidates the spidroin gene catalogue.</title>
        <authorList>
            <person name="Kono N."/>
            <person name="Nakamura H."/>
            <person name="Ohtoshi R."/>
            <person name="Moran D.A.P."/>
            <person name="Shinohara A."/>
            <person name="Yoshida Y."/>
            <person name="Fujiwara M."/>
            <person name="Mori M."/>
            <person name="Tomita M."/>
            <person name="Arakawa K."/>
        </authorList>
    </citation>
    <scope>NUCLEOTIDE SEQUENCE [LARGE SCALE GENOMIC DNA]</scope>
</reference>
<evidence type="ECO:0000313" key="1">
    <source>
        <dbReference type="EMBL" id="GBM31761.1"/>
    </source>
</evidence>
<accession>A0A4Y2ESE2</accession>
<organism evidence="1 2">
    <name type="scientific">Araneus ventricosus</name>
    <name type="common">Orbweaver spider</name>
    <name type="synonym">Epeira ventricosa</name>
    <dbReference type="NCBI Taxonomy" id="182803"/>
    <lineage>
        <taxon>Eukaryota</taxon>
        <taxon>Metazoa</taxon>
        <taxon>Ecdysozoa</taxon>
        <taxon>Arthropoda</taxon>
        <taxon>Chelicerata</taxon>
        <taxon>Arachnida</taxon>
        <taxon>Araneae</taxon>
        <taxon>Araneomorphae</taxon>
        <taxon>Entelegynae</taxon>
        <taxon>Araneoidea</taxon>
        <taxon>Araneidae</taxon>
        <taxon>Araneus</taxon>
    </lineage>
</organism>